<dbReference type="Gene3D" id="3.40.190.10">
    <property type="entry name" value="Periplasmic binding protein-like II"/>
    <property type="match status" value="1"/>
</dbReference>
<name>A0A437R506_9GAMM</name>
<dbReference type="SUPFAM" id="SSF53850">
    <property type="entry name" value="Periplasmic binding protein-like II"/>
    <property type="match status" value="1"/>
</dbReference>
<comment type="caution">
    <text evidence="1">The sequence shown here is derived from an EMBL/GenBank/DDBJ whole genome shotgun (WGS) entry which is preliminary data.</text>
</comment>
<proteinExistence type="predicted"/>
<sequence>MLLFSSTALATVPLKFCYEDKVLFPYYLGSGALIPADRPGASIEHLKLLMQKVPQLQLELVRMPWKRCLAAMANNEVDAIIASYHPERAEFVRYPLLQQQPDPKRAFAEHQTCLVSREDAEWSWDGKQIIGGNEIVIGRPLGYAAITSPVGQKFQMHYTLSGTMDLDLLKKGRINAVTTLCNINGQPFISSFIVERGLKVLYPPLYSNTGYLVFSVDFYQRQQALATLLWEQLAVHKGSDIYQRYLNEQ</sequence>
<dbReference type="AlphaFoldDB" id="A0A437R506"/>
<keyword evidence="2" id="KW-1185">Reference proteome</keyword>
<dbReference type="EMBL" id="SACS01000001">
    <property type="protein sequence ID" value="RVU41858.1"/>
    <property type="molecule type" value="Genomic_DNA"/>
</dbReference>
<reference evidence="1 2" key="1">
    <citation type="submission" date="2019-01" db="EMBL/GenBank/DDBJ databases">
        <authorList>
            <person name="Chen W.-M."/>
        </authorList>
    </citation>
    <scope>NUCLEOTIDE SEQUENCE [LARGE SCALE GENOMIC DNA]</scope>
    <source>
        <strain evidence="1 2">KYPC3</strain>
    </source>
</reference>
<protein>
    <submittedName>
        <fullName evidence="1">Amino acid ABC transporter</fullName>
    </submittedName>
</protein>
<accession>A0A437R506</accession>
<dbReference type="Proteomes" id="UP000283077">
    <property type="component" value="Unassembled WGS sequence"/>
</dbReference>
<organism evidence="1 2">
    <name type="scientific">Rheinheimera riviphila</name>
    <dbReference type="NCBI Taxonomy" id="1834037"/>
    <lineage>
        <taxon>Bacteria</taxon>
        <taxon>Pseudomonadati</taxon>
        <taxon>Pseudomonadota</taxon>
        <taxon>Gammaproteobacteria</taxon>
        <taxon>Chromatiales</taxon>
        <taxon>Chromatiaceae</taxon>
        <taxon>Rheinheimera</taxon>
    </lineage>
</organism>
<evidence type="ECO:0000313" key="1">
    <source>
        <dbReference type="EMBL" id="RVU41858.1"/>
    </source>
</evidence>
<gene>
    <name evidence="1" type="ORF">EOE67_01280</name>
</gene>
<dbReference type="OrthoDB" id="6193186at2"/>
<evidence type="ECO:0000313" key="2">
    <source>
        <dbReference type="Proteomes" id="UP000283077"/>
    </source>
</evidence>
<dbReference type="RefSeq" id="WP_127697242.1">
    <property type="nucleotide sequence ID" value="NZ_SACS01000001.1"/>
</dbReference>